<proteinExistence type="predicted"/>
<keyword evidence="2" id="KW-1185">Reference proteome</keyword>
<reference evidence="1" key="1">
    <citation type="submission" date="2009-07" db="EMBL/GenBank/DDBJ databases">
        <authorList>
            <person name="Weinstock G."/>
            <person name="Sodergren E."/>
            <person name="Clifton S."/>
            <person name="Fulton L."/>
            <person name="Fulton B."/>
            <person name="Courtney L."/>
            <person name="Fronick C."/>
            <person name="Harrison M."/>
            <person name="Strong C."/>
            <person name="Farmer C."/>
            <person name="Delahaunty K."/>
            <person name="Markovic C."/>
            <person name="Hall O."/>
            <person name="Minx P."/>
            <person name="Tomlinson C."/>
            <person name="Mitreva M."/>
            <person name="Nelson J."/>
            <person name="Hou S."/>
            <person name="Wollam A."/>
            <person name="Pepin K.H."/>
            <person name="Johnson M."/>
            <person name="Bhonagiri V."/>
            <person name="Nash W.E."/>
            <person name="Warren W."/>
            <person name="Chinwalla A."/>
            <person name="Mardis E.R."/>
            <person name="Wilson R.K."/>
        </authorList>
    </citation>
    <scope>NUCLEOTIDE SEQUENCE [LARGE SCALE GENOMIC DNA]</scope>
    <source>
        <strain evidence="1">DSM 14469</strain>
    </source>
</reference>
<accession>C6LF93</accession>
<organism evidence="1 2">
    <name type="scientific">Marvinbryantia formatexigens DSM 14469</name>
    <dbReference type="NCBI Taxonomy" id="478749"/>
    <lineage>
        <taxon>Bacteria</taxon>
        <taxon>Bacillati</taxon>
        <taxon>Bacillota</taxon>
        <taxon>Clostridia</taxon>
        <taxon>Lachnospirales</taxon>
        <taxon>Lachnospiraceae</taxon>
        <taxon>Marvinbryantia</taxon>
    </lineage>
</organism>
<dbReference type="Proteomes" id="UP000005561">
    <property type="component" value="Unassembled WGS sequence"/>
</dbReference>
<comment type="caution">
    <text evidence="1">The sequence shown here is derived from an EMBL/GenBank/DDBJ whole genome shotgun (WGS) entry which is preliminary data.</text>
</comment>
<evidence type="ECO:0000313" key="1">
    <source>
        <dbReference type="EMBL" id="EET60832.1"/>
    </source>
</evidence>
<dbReference type="AlphaFoldDB" id="C6LF93"/>
<evidence type="ECO:0000313" key="2">
    <source>
        <dbReference type="Proteomes" id="UP000005561"/>
    </source>
</evidence>
<gene>
    <name evidence="1" type="ORF">BRYFOR_07295</name>
</gene>
<sequence length="39" mass="4286">MLNTVVSLQSLCNEKEIVANHLQRFPAMQQGSQAALVIC</sequence>
<name>C6LF93_9FIRM</name>
<dbReference type="EMBL" id="ACCL02000009">
    <property type="protein sequence ID" value="EET60832.1"/>
    <property type="molecule type" value="Genomic_DNA"/>
</dbReference>
<protein>
    <submittedName>
        <fullName evidence="1">Uncharacterized protein</fullName>
    </submittedName>
</protein>